<comment type="catalytic activity">
    <reaction evidence="12">
        <text>L-proline(in) + Na(+)(in) = L-proline(out) + Na(+)(out)</text>
        <dbReference type="Rhea" id="RHEA:28967"/>
        <dbReference type="ChEBI" id="CHEBI:29101"/>
        <dbReference type="ChEBI" id="CHEBI:60039"/>
    </reaction>
</comment>
<evidence type="ECO:0000256" key="4">
    <source>
        <dbReference type="ARBA" id="ARBA00022475"/>
    </source>
</evidence>
<comment type="similarity">
    <text evidence="2 13">Belongs to the sodium:solute symporter (SSF) (TC 2.A.21) family.</text>
</comment>
<evidence type="ECO:0000256" key="2">
    <source>
        <dbReference type="ARBA" id="ARBA00006434"/>
    </source>
</evidence>
<evidence type="ECO:0000256" key="5">
    <source>
        <dbReference type="ARBA" id="ARBA00022692"/>
    </source>
</evidence>
<keyword evidence="11" id="KW-0739">Sodium transport</keyword>
<dbReference type="PROSITE" id="PS50283">
    <property type="entry name" value="NA_SOLUT_SYMP_3"/>
    <property type="match status" value="1"/>
</dbReference>
<sequence length="492" mass="52526">MSATTQYFIIIILYFVAMLGVGFIFNRKVSSDMDYFLAKDKLGPAAIGFSFSATQMSGSTYLGAVGQCKVLGYNFIPAAIASASAPWFSYILVGDRMRKVSSRLKSVTLSDVFEARYGKSSSLISVAIIIIASIPMIAAQLKAAANSFEVLLGIPYWAGLLVFGGIVILYTVLGGMFAVAWTDLIQGIIMIVGFAILAPVAVSAAGGFSQMHAAYAQINPAGMGFTGVMPLLWVVSGFWVYGFFQIGGSPASTTRFLITSDDKTLKKALVYSVGFQSFIYICFTLIAIAAGVLLPALENTDMTVPMLMQNLLPPIVGGIVLAAALGAMMSTIDSILLMTGSLVTNNIYVKMMHGESNSKKGLTISRVVTLVIGLLGLVVAINPPASVLWIVTISFSLMASAFTFPLMLGLWWPKCTKAAGTAGIIGGAVACVFWYVMGYVQFQSFSNWPLGIWPAIFGGVVSLIICVVVSLFTKKPSQEVIDVFFDDILIKD</sequence>
<dbReference type="InterPro" id="IPR001734">
    <property type="entry name" value="Na/solute_symporter"/>
</dbReference>
<keyword evidence="3" id="KW-0813">Transport</keyword>
<proteinExistence type="inferred from homology"/>
<evidence type="ECO:0000256" key="10">
    <source>
        <dbReference type="ARBA" id="ARBA00023136"/>
    </source>
</evidence>
<evidence type="ECO:0000256" key="7">
    <source>
        <dbReference type="ARBA" id="ARBA00022989"/>
    </source>
</evidence>
<evidence type="ECO:0000256" key="6">
    <source>
        <dbReference type="ARBA" id="ARBA00022847"/>
    </source>
</evidence>
<reference evidence="15" key="1">
    <citation type="submission" date="2020-08" db="EMBL/GenBank/DDBJ databases">
        <title>Genome public.</title>
        <authorList>
            <person name="Liu C."/>
            <person name="Sun Q."/>
        </authorList>
    </citation>
    <scope>NUCLEOTIDE SEQUENCE</scope>
    <source>
        <strain evidence="15">NSJ-54</strain>
    </source>
</reference>
<feature type="transmembrane region" description="Helical" evidence="14">
    <location>
        <begin position="156"/>
        <end position="181"/>
    </location>
</feature>
<keyword evidence="16" id="KW-1185">Reference proteome</keyword>
<feature type="transmembrane region" description="Helical" evidence="14">
    <location>
        <begin position="419"/>
        <end position="440"/>
    </location>
</feature>
<dbReference type="RefSeq" id="WP_262398309.1">
    <property type="nucleotide sequence ID" value="NZ_JACRTC010000008.1"/>
</dbReference>
<keyword evidence="6" id="KW-0769">Symport</keyword>
<keyword evidence="7 14" id="KW-1133">Transmembrane helix</keyword>
<evidence type="ECO:0000256" key="9">
    <source>
        <dbReference type="ARBA" id="ARBA00023065"/>
    </source>
</evidence>
<feature type="transmembrane region" description="Helical" evidence="14">
    <location>
        <begin position="123"/>
        <end position="144"/>
    </location>
</feature>
<dbReference type="Pfam" id="PF00474">
    <property type="entry name" value="SSF"/>
    <property type="match status" value="1"/>
</dbReference>
<dbReference type="GO" id="GO:0015293">
    <property type="term" value="F:symporter activity"/>
    <property type="evidence" value="ECO:0007669"/>
    <property type="project" value="UniProtKB-KW"/>
</dbReference>
<dbReference type="InterPro" id="IPR018212">
    <property type="entry name" value="Na/solute_symporter_CS"/>
</dbReference>
<gene>
    <name evidence="15" type="ORF">H8709_10360</name>
</gene>
<feature type="transmembrane region" description="Helical" evidence="14">
    <location>
        <begin position="6"/>
        <end position="25"/>
    </location>
</feature>
<accession>A0A926EGG1</accession>
<dbReference type="Proteomes" id="UP000660861">
    <property type="component" value="Unassembled WGS sequence"/>
</dbReference>
<evidence type="ECO:0000256" key="13">
    <source>
        <dbReference type="RuleBase" id="RU362091"/>
    </source>
</evidence>
<feature type="transmembrane region" description="Helical" evidence="14">
    <location>
        <begin position="315"/>
        <end position="343"/>
    </location>
</feature>
<keyword evidence="9" id="KW-0406">Ion transport</keyword>
<dbReference type="NCBIfam" id="TIGR00813">
    <property type="entry name" value="sss"/>
    <property type="match status" value="1"/>
</dbReference>
<dbReference type="AlphaFoldDB" id="A0A926EGG1"/>
<protein>
    <submittedName>
        <fullName evidence="15">Sodium/solute symporter</fullName>
    </submittedName>
</protein>
<organism evidence="15 16">
    <name type="scientific">Zongyangia hominis</name>
    <dbReference type="NCBI Taxonomy" id="2763677"/>
    <lineage>
        <taxon>Bacteria</taxon>
        <taxon>Bacillati</taxon>
        <taxon>Bacillota</taxon>
        <taxon>Clostridia</taxon>
        <taxon>Eubacteriales</taxon>
        <taxon>Oscillospiraceae</taxon>
        <taxon>Zongyangia</taxon>
    </lineage>
</organism>
<dbReference type="GO" id="GO:0005886">
    <property type="term" value="C:plasma membrane"/>
    <property type="evidence" value="ECO:0007669"/>
    <property type="project" value="UniProtKB-SubCell"/>
</dbReference>
<dbReference type="InterPro" id="IPR038377">
    <property type="entry name" value="Na/Glc_symporter_sf"/>
</dbReference>
<feature type="transmembrane region" description="Helical" evidence="14">
    <location>
        <begin position="387"/>
        <end position="412"/>
    </location>
</feature>
<evidence type="ECO:0000256" key="11">
    <source>
        <dbReference type="ARBA" id="ARBA00023201"/>
    </source>
</evidence>
<evidence type="ECO:0000256" key="14">
    <source>
        <dbReference type="SAM" id="Phobius"/>
    </source>
</evidence>
<evidence type="ECO:0000256" key="8">
    <source>
        <dbReference type="ARBA" id="ARBA00023053"/>
    </source>
</evidence>
<keyword evidence="10 14" id="KW-0472">Membrane</keyword>
<comment type="caution">
    <text evidence="15">The sequence shown here is derived from an EMBL/GenBank/DDBJ whole genome shotgun (WGS) entry which is preliminary data.</text>
</comment>
<keyword evidence="4" id="KW-1003">Cell membrane</keyword>
<feature type="transmembrane region" description="Helical" evidence="14">
    <location>
        <begin position="188"/>
        <end position="208"/>
    </location>
</feature>
<dbReference type="EMBL" id="JACRTC010000008">
    <property type="protein sequence ID" value="MBC8571227.1"/>
    <property type="molecule type" value="Genomic_DNA"/>
</dbReference>
<dbReference type="GO" id="GO:0046942">
    <property type="term" value="P:carboxylic acid transport"/>
    <property type="evidence" value="ECO:0007669"/>
    <property type="project" value="UniProtKB-ARBA"/>
</dbReference>
<feature type="transmembrane region" description="Helical" evidence="14">
    <location>
        <begin position="268"/>
        <end position="295"/>
    </location>
</feature>
<evidence type="ECO:0000313" key="16">
    <source>
        <dbReference type="Proteomes" id="UP000660861"/>
    </source>
</evidence>
<feature type="transmembrane region" description="Helical" evidence="14">
    <location>
        <begin position="364"/>
        <end position="381"/>
    </location>
</feature>
<keyword evidence="8" id="KW-0915">Sodium</keyword>
<feature type="transmembrane region" description="Helical" evidence="14">
    <location>
        <begin position="70"/>
        <end position="93"/>
    </location>
</feature>
<dbReference type="Gene3D" id="1.20.1730.10">
    <property type="entry name" value="Sodium/glucose cotransporter"/>
    <property type="match status" value="1"/>
</dbReference>
<evidence type="ECO:0000256" key="12">
    <source>
        <dbReference type="ARBA" id="ARBA00033708"/>
    </source>
</evidence>
<dbReference type="PANTHER" id="PTHR48086">
    <property type="entry name" value="SODIUM/PROLINE SYMPORTER-RELATED"/>
    <property type="match status" value="1"/>
</dbReference>
<keyword evidence="5 14" id="KW-0812">Transmembrane</keyword>
<evidence type="ECO:0000313" key="15">
    <source>
        <dbReference type="EMBL" id="MBC8571227.1"/>
    </source>
</evidence>
<feature type="transmembrane region" description="Helical" evidence="14">
    <location>
        <begin position="452"/>
        <end position="472"/>
    </location>
</feature>
<dbReference type="GO" id="GO:0006814">
    <property type="term" value="P:sodium ion transport"/>
    <property type="evidence" value="ECO:0007669"/>
    <property type="project" value="UniProtKB-KW"/>
</dbReference>
<comment type="subcellular location">
    <subcellularLocation>
        <location evidence="1">Cell membrane</location>
        <topology evidence="1">Multi-pass membrane protein</topology>
    </subcellularLocation>
</comment>
<dbReference type="PANTHER" id="PTHR48086:SF3">
    <property type="entry name" value="SODIUM_PROLINE SYMPORTER"/>
    <property type="match status" value="1"/>
</dbReference>
<name>A0A926EGG1_9FIRM</name>
<dbReference type="InterPro" id="IPR050277">
    <property type="entry name" value="Sodium:Solute_Symporter"/>
</dbReference>
<evidence type="ECO:0000256" key="1">
    <source>
        <dbReference type="ARBA" id="ARBA00004651"/>
    </source>
</evidence>
<dbReference type="PROSITE" id="PS00456">
    <property type="entry name" value="NA_SOLUT_SYMP_1"/>
    <property type="match status" value="1"/>
</dbReference>
<feature type="transmembrane region" description="Helical" evidence="14">
    <location>
        <begin position="228"/>
        <end position="247"/>
    </location>
</feature>
<evidence type="ECO:0000256" key="3">
    <source>
        <dbReference type="ARBA" id="ARBA00022448"/>
    </source>
</evidence>